<accession>A0A7Y9UVL6</accession>
<dbReference type="AlphaFoldDB" id="A0A7Y9UVL6"/>
<organism evidence="1 2">
    <name type="scientific">Nocardioides daedukensis</name>
    <dbReference type="NCBI Taxonomy" id="634462"/>
    <lineage>
        <taxon>Bacteria</taxon>
        <taxon>Bacillati</taxon>
        <taxon>Actinomycetota</taxon>
        <taxon>Actinomycetes</taxon>
        <taxon>Propionibacteriales</taxon>
        <taxon>Nocardioidaceae</taxon>
        <taxon>Nocardioides</taxon>
    </lineage>
</organism>
<dbReference type="RefSeq" id="WP_179501060.1">
    <property type="nucleotide sequence ID" value="NZ_JACCAA010000001.1"/>
</dbReference>
<sequence length="58" mass="6260">MARIEAEVLDQFFETLAEHEAVNESVVGALQAALSEDRLPRAESLVVLFADSSGDKLA</sequence>
<dbReference type="EMBL" id="JACCAA010000001">
    <property type="protein sequence ID" value="NYG57840.1"/>
    <property type="molecule type" value="Genomic_DNA"/>
</dbReference>
<dbReference type="Proteomes" id="UP000540656">
    <property type="component" value="Unassembled WGS sequence"/>
</dbReference>
<reference evidence="1 2" key="1">
    <citation type="submission" date="2020-07" db="EMBL/GenBank/DDBJ databases">
        <title>Sequencing the genomes of 1000 actinobacteria strains.</title>
        <authorList>
            <person name="Klenk H.-P."/>
        </authorList>
    </citation>
    <scope>NUCLEOTIDE SEQUENCE [LARGE SCALE GENOMIC DNA]</scope>
    <source>
        <strain evidence="1 2">DSM 23819</strain>
    </source>
</reference>
<comment type="caution">
    <text evidence="1">The sequence shown here is derived from an EMBL/GenBank/DDBJ whole genome shotgun (WGS) entry which is preliminary data.</text>
</comment>
<name>A0A7Y9UVL6_9ACTN</name>
<proteinExistence type="predicted"/>
<evidence type="ECO:0000313" key="1">
    <source>
        <dbReference type="EMBL" id="NYG57840.1"/>
    </source>
</evidence>
<keyword evidence="2" id="KW-1185">Reference proteome</keyword>
<gene>
    <name evidence="1" type="ORF">BJ980_000763</name>
</gene>
<evidence type="ECO:0000313" key="2">
    <source>
        <dbReference type="Proteomes" id="UP000540656"/>
    </source>
</evidence>
<protein>
    <submittedName>
        <fullName evidence="1">Uncharacterized protein</fullName>
    </submittedName>
</protein>